<feature type="site" description="Transition state stabilizer" evidence="6">
    <location>
        <position position="171"/>
    </location>
</feature>
<feature type="site" description="Important for catalytic activity" evidence="6">
    <location>
        <position position="412"/>
    </location>
</feature>
<dbReference type="InterPro" id="IPR004808">
    <property type="entry name" value="AP_endonuc_1"/>
</dbReference>
<dbReference type="SUPFAM" id="SSF56219">
    <property type="entry name" value="DNase I-like"/>
    <property type="match status" value="1"/>
</dbReference>
<evidence type="ECO:0000256" key="4">
    <source>
        <dbReference type="ARBA" id="ARBA00022842"/>
    </source>
</evidence>
<accession>A0A3R7PYA1</accession>
<dbReference type="Pfam" id="PF03372">
    <property type="entry name" value="Exo_endo_phos"/>
    <property type="match status" value="1"/>
</dbReference>
<dbReference type="InterPro" id="IPR020847">
    <property type="entry name" value="AP_endonuclease_F1_BS"/>
</dbReference>
<dbReference type="PROSITE" id="PS00726">
    <property type="entry name" value="AP_NUCLEASE_F1_1"/>
    <property type="match status" value="1"/>
</dbReference>
<dbReference type="EMBL" id="MKKU01000016">
    <property type="protein sequence ID" value="RNF27110.1"/>
    <property type="molecule type" value="Genomic_DNA"/>
</dbReference>
<feature type="region of interest" description="Disordered" evidence="7">
    <location>
        <begin position="577"/>
        <end position="596"/>
    </location>
</feature>
<dbReference type="GO" id="GO:0008311">
    <property type="term" value="F:double-stranded DNA 3'-5' DNA exonuclease activity"/>
    <property type="evidence" value="ECO:0007669"/>
    <property type="project" value="TreeGrafter"/>
</dbReference>
<reference evidence="9 10" key="1">
    <citation type="journal article" date="2018" name="BMC Genomics">
        <title>Genomic comparison of Trypanosoma conorhini and Trypanosoma rangeli to Trypanosoma cruzi strains of high and low virulence.</title>
        <authorList>
            <person name="Bradwell K.R."/>
            <person name="Koparde V.N."/>
            <person name="Matveyev A.V."/>
            <person name="Serrano M.G."/>
            <person name="Alves J.M."/>
            <person name="Parikh H."/>
            <person name="Huang B."/>
            <person name="Lee V."/>
            <person name="Espinosa-Alvarez O."/>
            <person name="Ortiz P.A."/>
            <person name="Costa-Martins A.G."/>
            <person name="Teixeira M.M."/>
            <person name="Buck G.A."/>
        </authorList>
    </citation>
    <scope>NUCLEOTIDE SEQUENCE [LARGE SCALE GENOMIC DNA]</scope>
    <source>
        <strain evidence="9 10">025E</strain>
    </source>
</reference>
<dbReference type="EC" id="4.2.99.18" evidence="9"/>
<keyword evidence="9" id="KW-0255">Endonuclease</keyword>
<keyword evidence="9" id="KW-0456">Lyase</keyword>
<evidence type="ECO:0000259" key="8">
    <source>
        <dbReference type="Pfam" id="PF03372"/>
    </source>
</evidence>
<dbReference type="PANTHER" id="PTHR22748">
    <property type="entry name" value="AP ENDONUCLEASE"/>
    <property type="match status" value="1"/>
</dbReference>
<evidence type="ECO:0000256" key="5">
    <source>
        <dbReference type="PIRSR" id="PIRSR604808-2"/>
    </source>
</evidence>
<dbReference type="GO" id="GO:0005634">
    <property type="term" value="C:nucleus"/>
    <property type="evidence" value="ECO:0007669"/>
    <property type="project" value="TreeGrafter"/>
</dbReference>
<dbReference type="GeneID" id="40314275"/>
<sequence>MLIISWNVAGWSSTSKAIREDFGSIACFLQRTQADIICLQEVKGSWAKLEADPSGMGASDGGGALAVDGWESFWAFSGKAQRGFNGVATFVRKGLTWWCDSRPFTEEELNDEGRVIVTCHSAFVVVNTYVVNGRNGRRMAFKMRFMASLKTLLIQLREQTGKAIILLGDLNQTYRAEDACWSLRRLSLPALRELARVSQAAGEDKKEAWAQQFPWLPLPTLQRLEAFIAEQASLMILAEDANAGLSGTNKAVSVDSGALLDVVKDGDEDGGNGSVGGNLALTLLAQRIRQREEQRKRSRGAGPLATLGELCDAGLQSLSVDSLLRRQPLTHNREIFALTRYCGLPPHADVSVQFMKGLLEELRLCDTFLVTSPRATQERGREEEAQTAMLCPYTCWDQSRNRRQRNEGTRIDYILIDEALLPALVPCRMTENNAGPPMPSVDEAKASSAAGSEAAPAFFDEFDGRSAILGVRRATAAGLYPAAPFDGSGLPPLNVEAREVQFRGLPSTGLFVTPPQYSDHCGVCACFDGIALAVRPGKVEERHRCQYRPPVGLHAFFVKRARGGDAAGLTEAATAVSTATGGEEGTKPQVRRLEAKREEAVQAIEISDDSS</sequence>
<keyword evidence="4 5" id="KW-0460">Magnesium</keyword>
<dbReference type="RefSeq" id="XP_029232316.1">
    <property type="nucleotide sequence ID" value="XM_029367604.1"/>
</dbReference>
<feature type="binding site" evidence="5">
    <location>
        <position position="171"/>
    </location>
    <ligand>
        <name>Mg(2+)</name>
        <dbReference type="ChEBI" id="CHEBI:18420"/>
        <label>1</label>
    </ligand>
</feature>
<name>A0A3R7PYA1_9TRYP</name>
<dbReference type="InterPro" id="IPR005135">
    <property type="entry name" value="Endo/exonuclease/phosphatase"/>
</dbReference>
<dbReference type="GO" id="GO:0006284">
    <property type="term" value="P:base-excision repair"/>
    <property type="evidence" value="ECO:0007669"/>
    <property type="project" value="TreeGrafter"/>
</dbReference>
<keyword evidence="3 9" id="KW-0378">Hydrolase</keyword>
<dbReference type="AlphaFoldDB" id="A0A3R7PYA1"/>
<organism evidence="9 10">
    <name type="scientific">Trypanosoma conorhini</name>
    <dbReference type="NCBI Taxonomy" id="83891"/>
    <lineage>
        <taxon>Eukaryota</taxon>
        <taxon>Discoba</taxon>
        <taxon>Euglenozoa</taxon>
        <taxon>Kinetoplastea</taxon>
        <taxon>Metakinetoplastina</taxon>
        <taxon>Trypanosomatida</taxon>
        <taxon>Trypanosomatidae</taxon>
        <taxon>Trypanosoma</taxon>
    </lineage>
</organism>
<dbReference type="EC" id="3.1.-.-" evidence="9"/>
<dbReference type="PROSITE" id="PS51435">
    <property type="entry name" value="AP_NUCLEASE_F1_4"/>
    <property type="match status" value="1"/>
</dbReference>
<dbReference type="GO" id="GO:0003677">
    <property type="term" value="F:DNA binding"/>
    <property type="evidence" value="ECO:0007669"/>
    <property type="project" value="InterPro"/>
</dbReference>
<feature type="binding site" evidence="5">
    <location>
        <position position="169"/>
    </location>
    <ligand>
        <name>Mg(2+)</name>
        <dbReference type="ChEBI" id="CHEBI:18420"/>
        <label>1</label>
    </ligand>
</feature>
<feature type="binding site" evidence="5">
    <location>
        <position position="7"/>
    </location>
    <ligand>
        <name>Mg(2+)</name>
        <dbReference type="ChEBI" id="CHEBI:18420"/>
        <label>1</label>
    </ligand>
</feature>
<keyword evidence="2 5" id="KW-0479">Metal-binding</keyword>
<dbReference type="GO" id="GO:0046872">
    <property type="term" value="F:metal ion binding"/>
    <property type="evidence" value="ECO:0007669"/>
    <property type="project" value="UniProtKB-KW"/>
</dbReference>
<evidence type="ECO:0000256" key="2">
    <source>
        <dbReference type="ARBA" id="ARBA00022723"/>
    </source>
</evidence>
<keyword evidence="9" id="KW-0540">Nuclease</keyword>
<comment type="similarity">
    <text evidence="1">Belongs to the DNA repair enzymes AP/ExoA family.</text>
</comment>
<dbReference type="Gene3D" id="3.60.10.10">
    <property type="entry name" value="Endonuclease/exonuclease/phosphatase"/>
    <property type="match status" value="2"/>
</dbReference>
<evidence type="ECO:0000256" key="6">
    <source>
        <dbReference type="PIRSR" id="PIRSR604808-3"/>
    </source>
</evidence>
<dbReference type="InterPro" id="IPR036691">
    <property type="entry name" value="Endo/exonu/phosph_ase_sf"/>
</dbReference>
<dbReference type="GO" id="GO:0008081">
    <property type="term" value="F:phosphoric diester hydrolase activity"/>
    <property type="evidence" value="ECO:0007669"/>
    <property type="project" value="TreeGrafter"/>
</dbReference>
<dbReference type="GO" id="GO:0140078">
    <property type="term" value="F:class I DNA-(apurinic or apyrimidinic site) endonuclease activity"/>
    <property type="evidence" value="ECO:0007669"/>
    <property type="project" value="UniProtKB-EC"/>
</dbReference>
<proteinExistence type="inferred from homology"/>
<evidence type="ECO:0000256" key="3">
    <source>
        <dbReference type="ARBA" id="ARBA00022801"/>
    </source>
</evidence>
<dbReference type="Proteomes" id="UP000284403">
    <property type="component" value="Unassembled WGS sequence"/>
</dbReference>
<dbReference type="OrthoDB" id="391817at2759"/>
<feature type="binding site" evidence="5">
    <location>
        <position position="41"/>
    </location>
    <ligand>
        <name>Mg(2+)</name>
        <dbReference type="ChEBI" id="CHEBI:18420"/>
        <label>1</label>
    </ligand>
</feature>
<keyword evidence="10" id="KW-1185">Reference proteome</keyword>
<evidence type="ECO:0000313" key="9">
    <source>
        <dbReference type="EMBL" id="RNF27110.1"/>
    </source>
</evidence>
<evidence type="ECO:0000313" key="10">
    <source>
        <dbReference type="Proteomes" id="UP000284403"/>
    </source>
</evidence>
<evidence type="ECO:0000256" key="7">
    <source>
        <dbReference type="SAM" id="MobiDB-lite"/>
    </source>
</evidence>
<comment type="caution">
    <text evidence="9">The sequence shown here is derived from an EMBL/GenBank/DDBJ whole genome shotgun (WGS) entry which is preliminary data.</text>
</comment>
<feature type="domain" description="Endonuclease/exonuclease/phosphatase" evidence="8">
    <location>
        <begin position="4"/>
        <end position="204"/>
    </location>
</feature>
<gene>
    <name evidence="9" type="ORF">Tco025E_00664</name>
</gene>
<protein>
    <submittedName>
        <fullName evidence="9">Apurinic/apyrimidinic endonuclease</fullName>
        <ecNumber evidence="9">3.1.-.-</ecNumber>
        <ecNumber evidence="9">4.2.99.18</ecNumber>
    </submittedName>
</protein>
<comment type="cofactor">
    <cofactor evidence="5">
        <name>Mg(2+)</name>
        <dbReference type="ChEBI" id="CHEBI:18420"/>
    </cofactor>
    <cofactor evidence="5">
        <name>Mn(2+)</name>
        <dbReference type="ChEBI" id="CHEBI:29035"/>
    </cofactor>
    <text evidence="5">Probably binds two magnesium or manganese ions per subunit.</text>
</comment>
<dbReference type="PANTHER" id="PTHR22748:SF28">
    <property type="entry name" value="OR APYRIMIDINIC SITE) LYASE, PUTATIVE-RELATED"/>
    <property type="match status" value="1"/>
</dbReference>
<evidence type="ECO:0000256" key="1">
    <source>
        <dbReference type="ARBA" id="ARBA00007092"/>
    </source>
</evidence>
<keyword evidence="5" id="KW-0464">Manganese</keyword>